<keyword evidence="7" id="KW-1185">Reference proteome</keyword>
<feature type="domain" description="Alpha-2-macroglobulin bait region" evidence="4">
    <location>
        <begin position="400"/>
        <end position="536"/>
    </location>
</feature>
<dbReference type="Pfam" id="PF01835">
    <property type="entry name" value="MG2"/>
    <property type="match status" value="1"/>
</dbReference>
<feature type="disulfide bond" evidence="2">
    <location>
        <begin position="631"/>
        <end position="646"/>
    </location>
</feature>
<dbReference type="InterPro" id="IPR011625">
    <property type="entry name" value="A2M_N_BRD"/>
</dbReference>
<name>A0AAW1CLM4_9HEMI</name>
<dbReference type="Gene3D" id="2.60.40.10">
    <property type="entry name" value="Immunoglobulins"/>
    <property type="match status" value="1"/>
</dbReference>
<dbReference type="InterPro" id="IPR002172">
    <property type="entry name" value="LDrepeatLR_classA_rpt"/>
</dbReference>
<dbReference type="InterPro" id="IPR013783">
    <property type="entry name" value="Ig-like_fold"/>
</dbReference>
<dbReference type="SMART" id="SM01359">
    <property type="entry name" value="A2M_N_2"/>
    <property type="match status" value="1"/>
</dbReference>
<keyword evidence="3" id="KW-0812">Transmembrane</keyword>
<sequence length="1481" mass="170014">MLLIQKFSYHLKEYTYYQLRIDSKESYSLKVEGHLSDSNKLMFSYGQNLKVNLKEAIILIETNRAIYKANQKVYFRILILRKDLLPYNDAIDIYLMDADDFIIRRWLSMYANNGIISLKYILPKYLKEGFWKIKVVLNNQIEEKKFKVENFYDPLFDVYVNTAMYHNVDNNEFKATISGMKTTEEIIRANASLFLSVKNPQDYKFNILHALTTTISEKNWEIKFAIEGKVGQEYKLEAGLTDLLTGETEYGFSITKIVPNKITLRYLHNNGVFLFQPNFPFITQISVEYSDGRNVPEDLLMNSEIRINLSYQSDHNQSWNENFHEAKIFPTNWPDDYIINIDENFDDFKNFGVLNLLIRPPKEIKAMKVTASILIDSKKIASAELFCLRKNRIPSEGLNLKVSSSSYTPILGDFAVFHIHSGFKISKLYYLTTSNGNCQTAGTLEVKNDGVSTAALPISRDISLPLMTFIVFGITSDGYLVSDSVHLPLSTLETYQMELTLNLGKDFKGDRVEVIINGDEGAYIAVSSTRSNAYPVHQLNIITIDKIHQALFQEFRWINKITRKQSDDNCRIIQYFQTPNYGANTFGTLNLAALFYKTNLISSTNSDWCSEEEDLYPCFTDDHCYSAHERCDGIAHCSDAVDEMNCFIENENDNEFNYRRISRTTLLYDSDDGDWGYFEIKKNDHEGDEYELISAPIMADLWYFNAFSVSTKHGLSIIHKPVMYSTERRWSAILSGPKHCHRGEQVGLILIMCNHDTSAAYVLVSLKSSNQYKYVQVGKDGIISSYNATLTSKEIHLFLYIGAEKQERVDIPIVPQIEKGAVTVKIVASTQAGYAISTHTIHVLGEGSEVRKHTSKLIDLRSRAYQQLYFGIPIEETPIVPYEEWRRYVFGSPEATISITGSLLGPYFPEGISSKQILERDLSKGTDSLLLEFAANIWTLHYRRYTTRDSEYRNMKAIFDLCNRIYAIIISRMANDGGFSYWSNTKSSVWLTAWVLRALSPAIYADWEDYIYIEANVLEKASIYLVTHQLNDGSFTENLKQSSVSAKNVSPILVTCEVIMGLTEVAGILSAAMRNMITIAISKAVSYLKSSVVLKPNLLEDSKLVTAMAYSLYKSNGIVPEKLLKAFYHLKRTDQDGFTYWSDMNIESVPIRVHHNYPIIMPRNFTHGLSDAIYSTSYGLLLSISMAPFSSTNELIVSWLSTVKFFLNGFLSVTDTIVGYQALTEYANRVRLLDLTTMNISLSSSIDENFQKQLILNKNHSKYFFEINRPHGIIELKSRGRGLSIIHMTSSYRVDRKYLTDQSEYNKFYLKIFEYYSNFRNKSSITVEVCTKWLEDESFSGPTTLEIDNPTGYFTTETRIIHEMKKAKHLTLCDTAVSSKIIAFYFTHIDTNLNCFNYTLRRQYAVANMTQYRKAIIYENNRRENFAEVIIESTALYLLSVCEVCASYQCPYCPHYNASKCNNFNIILYFITFIIYISFYN</sequence>
<dbReference type="Pfam" id="PF07678">
    <property type="entry name" value="TED_complement"/>
    <property type="match status" value="1"/>
</dbReference>
<dbReference type="CDD" id="cd02891">
    <property type="entry name" value="A2M_like"/>
    <property type="match status" value="1"/>
</dbReference>
<dbReference type="GO" id="GO:0004866">
    <property type="term" value="F:endopeptidase inhibitor activity"/>
    <property type="evidence" value="ECO:0007669"/>
    <property type="project" value="InterPro"/>
</dbReference>
<gene>
    <name evidence="6" type="ORF">O3M35_004386</name>
</gene>
<dbReference type="Proteomes" id="UP001461498">
    <property type="component" value="Unassembled WGS sequence"/>
</dbReference>
<dbReference type="GO" id="GO:0005615">
    <property type="term" value="C:extracellular space"/>
    <property type="evidence" value="ECO:0007669"/>
    <property type="project" value="InterPro"/>
</dbReference>
<dbReference type="SUPFAM" id="SSF48239">
    <property type="entry name" value="Terpenoid cyclases/Protein prenyltransferases"/>
    <property type="match status" value="1"/>
</dbReference>
<evidence type="ECO:0000259" key="5">
    <source>
        <dbReference type="SMART" id="SM01361"/>
    </source>
</evidence>
<feature type="domain" description="Alpha-macroglobulin receptor-binding" evidence="5">
    <location>
        <begin position="1340"/>
        <end position="1431"/>
    </location>
</feature>
<keyword evidence="3" id="KW-0472">Membrane</keyword>
<dbReference type="InterPro" id="IPR009048">
    <property type="entry name" value="A-macroglobulin_rcpt-bd"/>
</dbReference>
<dbReference type="PANTHER" id="PTHR11412:SF146">
    <property type="entry name" value="CD109 ANTIGEN"/>
    <property type="match status" value="1"/>
</dbReference>
<evidence type="ECO:0000256" key="2">
    <source>
        <dbReference type="PROSITE-ProRule" id="PRU00124"/>
    </source>
</evidence>
<dbReference type="Gene3D" id="1.50.10.20">
    <property type="match status" value="1"/>
</dbReference>
<feature type="transmembrane region" description="Helical" evidence="3">
    <location>
        <begin position="1463"/>
        <end position="1480"/>
    </location>
</feature>
<dbReference type="CDD" id="cd00112">
    <property type="entry name" value="LDLa"/>
    <property type="match status" value="1"/>
</dbReference>
<dbReference type="InterPro" id="IPR011626">
    <property type="entry name" value="Alpha-macroglobulin_TED"/>
</dbReference>
<dbReference type="Pfam" id="PF07703">
    <property type="entry name" value="A2M_BRD"/>
    <property type="match status" value="1"/>
</dbReference>
<dbReference type="PROSITE" id="PS50068">
    <property type="entry name" value="LDLRA_2"/>
    <property type="match status" value="1"/>
</dbReference>
<dbReference type="SMART" id="SM01361">
    <property type="entry name" value="A2M_recep"/>
    <property type="match status" value="1"/>
</dbReference>
<keyword evidence="1 2" id="KW-1015">Disulfide bond</keyword>
<dbReference type="InterPro" id="IPR036595">
    <property type="entry name" value="A-macroglobulin_rcpt-bd_sf"/>
</dbReference>
<dbReference type="Pfam" id="PF07677">
    <property type="entry name" value="A2M_recep"/>
    <property type="match status" value="1"/>
</dbReference>
<comment type="caution">
    <text evidence="2">Lacks conserved residue(s) required for the propagation of feature annotation.</text>
</comment>
<dbReference type="Gene3D" id="2.60.40.690">
    <property type="entry name" value="Alpha-macroglobulin, receptor-binding domain"/>
    <property type="match status" value="1"/>
</dbReference>
<dbReference type="EMBL" id="JAPXFL010000014">
    <property type="protein sequence ID" value="KAK9497718.1"/>
    <property type="molecule type" value="Genomic_DNA"/>
</dbReference>
<evidence type="ECO:0000256" key="3">
    <source>
        <dbReference type="SAM" id="Phobius"/>
    </source>
</evidence>
<reference evidence="6 7" key="1">
    <citation type="submission" date="2022-12" db="EMBL/GenBank/DDBJ databases">
        <title>Chromosome-level genome assembly of true bugs.</title>
        <authorList>
            <person name="Ma L."/>
            <person name="Li H."/>
        </authorList>
    </citation>
    <scope>NUCLEOTIDE SEQUENCE [LARGE SCALE GENOMIC DNA]</scope>
    <source>
        <strain evidence="6">Lab_2022b</strain>
    </source>
</reference>
<dbReference type="SUPFAM" id="SSF49410">
    <property type="entry name" value="Alpha-macroglobulin receptor domain"/>
    <property type="match status" value="1"/>
</dbReference>
<evidence type="ECO:0000313" key="6">
    <source>
        <dbReference type="EMBL" id="KAK9497718.1"/>
    </source>
</evidence>
<dbReference type="PANTHER" id="PTHR11412">
    <property type="entry name" value="MACROGLOBULIN / COMPLEMENT"/>
    <property type="match status" value="1"/>
</dbReference>
<accession>A0AAW1CLM4</accession>
<dbReference type="InterPro" id="IPR008930">
    <property type="entry name" value="Terpenoid_cyclase/PrenylTrfase"/>
</dbReference>
<protein>
    <submittedName>
        <fullName evidence="6">Uncharacterized protein</fullName>
    </submittedName>
</protein>
<comment type="caution">
    <text evidence="6">The sequence shown here is derived from an EMBL/GenBank/DDBJ whole genome shotgun (WGS) entry which is preliminary data.</text>
</comment>
<keyword evidence="3" id="KW-1133">Transmembrane helix</keyword>
<evidence type="ECO:0000313" key="7">
    <source>
        <dbReference type="Proteomes" id="UP001461498"/>
    </source>
</evidence>
<evidence type="ECO:0000256" key="1">
    <source>
        <dbReference type="ARBA" id="ARBA00023157"/>
    </source>
</evidence>
<dbReference type="InterPro" id="IPR002890">
    <property type="entry name" value="MG2"/>
</dbReference>
<dbReference type="InterPro" id="IPR050473">
    <property type="entry name" value="A2M/Complement_sys"/>
</dbReference>
<dbReference type="Gene3D" id="2.60.40.1930">
    <property type="match status" value="2"/>
</dbReference>
<proteinExistence type="predicted"/>
<evidence type="ECO:0000259" key="4">
    <source>
        <dbReference type="SMART" id="SM01359"/>
    </source>
</evidence>
<organism evidence="6 7">
    <name type="scientific">Rhynocoris fuscipes</name>
    <dbReference type="NCBI Taxonomy" id="488301"/>
    <lineage>
        <taxon>Eukaryota</taxon>
        <taxon>Metazoa</taxon>
        <taxon>Ecdysozoa</taxon>
        <taxon>Arthropoda</taxon>
        <taxon>Hexapoda</taxon>
        <taxon>Insecta</taxon>
        <taxon>Pterygota</taxon>
        <taxon>Neoptera</taxon>
        <taxon>Paraneoptera</taxon>
        <taxon>Hemiptera</taxon>
        <taxon>Heteroptera</taxon>
        <taxon>Panheteroptera</taxon>
        <taxon>Cimicomorpha</taxon>
        <taxon>Reduviidae</taxon>
        <taxon>Harpactorinae</taxon>
        <taxon>Harpactorini</taxon>
        <taxon>Rhynocoris</taxon>
    </lineage>
</organism>